<accession>A0A0D6L868</accession>
<dbReference type="PANTHER" id="PTHR48043">
    <property type="entry name" value="EG:EG0003.4 PROTEIN-RELATED"/>
    <property type="match status" value="1"/>
</dbReference>
<dbReference type="GO" id="GO:0015020">
    <property type="term" value="F:glucuronosyltransferase activity"/>
    <property type="evidence" value="ECO:0007669"/>
    <property type="project" value="UniProtKB-EC"/>
</dbReference>
<evidence type="ECO:0000256" key="3">
    <source>
        <dbReference type="ARBA" id="ARBA00022676"/>
    </source>
</evidence>
<evidence type="ECO:0000256" key="4">
    <source>
        <dbReference type="ARBA" id="ARBA00022679"/>
    </source>
</evidence>
<dbReference type="PANTHER" id="PTHR48043:SF145">
    <property type="entry name" value="FI06409P-RELATED"/>
    <property type="match status" value="1"/>
</dbReference>
<dbReference type="SUPFAM" id="SSF53756">
    <property type="entry name" value="UDP-Glycosyltransferase/glycogen phosphorylase"/>
    <property type="match status" value="1"/>
</dbReference>
<evidence type="ECO:0000313" key="6">
    <source>
        <dbReference type="Proteomes" id="UP000054495"/>
    </source>
</evidence>
<evidence type="ECO:0000256" key="2">
    <source>
        <dbReference type="ARBA" id="ARBA00012544"/>
    </source>
</evidence>
<organism evidence="5 6">
    <name type="scientific">Ancylostoma ceylanicum</name>
    <dbReference type="NCBI Taxonomy" id="53326"/>
    <lineage>
        <taxon>Eukaryota</taxon>
        <taxon>Metazoa</taxon>
        <taxon>Ecdysozoa</taxon>
        <taxon>Nematoda</taxon>
        <taxon>Chromadorea</taxon>
        <taxon>Rhabditida</taxon>
        <taxon>Rhabditina</taxon>
        <taxon>Rhabditomorpha</taxon>
        <taxon>Strongyloidea</taxon>
        <taxon>Ancylostomatidae</taxon>
        <taxon>Ancylostomatinae</taxon>
        <taxon>Ancylostoma</taxon>
    </lineage>
</organism>
<keyword evidence="4" id="KW-0808">Transferase</keyword>
<evidence type="ECO:0000256" key="1">
    <source>
        <dbReference type="ARBA" id="ARBA00009995"/>
    </source>
</evidence>
<dbReference type="InterPro" id="IPR050271">
    <property type="entry name" value="UDP-glycosyltransferase"/>
</dbReference>
<keyword evidence="3" id="KW-0328">Glycosyltransferase</keyword>
<proteinExistence type="inferred from homology"/>
<dbReference type="Gene3D" id="3.40.50.2000">
    <property type="entry name" value="Glycogen Phosphorylase B"/>
    <property type="match status" value="1"/>
</dbReference>
<gene>
    <name evidence="5" type="ORF">ANCCEY_12918</name>
</gene>
<keyword evidence="6" id="KW-1185">Reference proteome</keyword>
<name>A0A0D6L868_9BILA</name>
<dbReference type="Proteomes" id="UP000054495">
    <property type="component" value="Unassembled WGS sequence"/>
</dbReference>
<sequence>MVPNKETQIFREYWDPRFPDIMDLIKKCPMEFKQIADSGKGVVVMSFGSVAHAEMMPEQWKTAFLNAFAQYPEHEFVIKYANDDLKRR</sequence>
<dbReference type="EMBL" id="KE125525">
    <property type="protein sequence ID" value="EPB67995.1"/>
    <property type="molecule type" value="Genomic_DNA"/>
</dbReference>
<evidence type="ECO:0000313" key="5">
    <source>
        <dbReference type="EMBL" id="EPB67995.1"/>
    </source>
</evidence>
<reference evidence="5 6" key="1">
    <citation type="submission" date="2013-05" db="EMBL/GenBank/DDBJ databases">
        <title>Draft genome of the parasitic nematode Anyclostoma ceylanicum.</title>
        <authorList>
            <person name="Mitreva M."/>
        </authorList>
    </citation>
    <scope>NUCLEOTIDE SEQUENCE [LARGE SCALE GENOMIC DNA]</scope>
</reference>
<dbReference type="AlphaFoldDB" id="A0A0D6L868"/>
<dbReference type="EC" id="2.4.1.17" evidence="2"/>
<protein>
    <recommendedName>
        <fullName evidence="2">glucuronosyltransferase</fullName>
        <ecNumber evidence="2">2.4.1.17</ecNumber>
    </recommendedName>
</protein>
<comment type="similarity">
    <text evidence="1">Belongs to the UDP-glycosyltransferase family.</text>
</comment>